<dbReference type="Proteomes" id="UP000887013">
    <property type="component" value="Unassembled WGS sequence"/>
</dbReference>
<feature type="transmembrane region" description="Helical" evidence="1">
    <location>
        <begin position="166"/>
        <end position="189"/>
    </location>
</feature>
<evidence type="ECO:0000313" key="3">
    <source>
        <dbReference type="Proteomes" id="UP000887013"/>
    </source>
</evidence>
<evidence type="ECO:0000313" key="2">
    <source>
        <dbReference type="EMBL" id="GFS67433.1"/>
    </source>
</evidence>
<sequence>MMFWIEDFLKKKLAVNGKIRKEKSLRIYNQLQELVPLNKFSGNEATGILFFGIEHQKLLTEKRKQKLKNSGILPTLTVTERILKTGMFSGVPYICVWRLKKKEEKKVPYFVHIRSCSLARSVVRSFSEKPQNGKRSASNRSVASLGVDKNFLFWLEKDLEMMPKTGLLYCTYCFCLEYLFEASFLSLLFVKRGLEKKKRPLLDLLLNYCLRFGFVSYVSRISWVMSYCSFYDF</sequence>
<comment type="caution">
    <text evidence="2">The sequence shown here is derived from an EMBL/GenBank/DDBJ whole genome shotgun (WGS) entry which is preliminary data.</text>
</comment>
<dbReference type="AlphaFoldDB" id="A0A8X6MMA9"/>
<organism evidence="2 3">
    <name type="scientific">Nephila pilipes</name>
    <name type="common">Giant wood spider</name>
    <name type="synonym">Nephila maculata</name>
    <dbReference type="NCBI Taxonomy" id="299642"/>
    <lineage>
        <taxon>Eukaryota</taxon>
        <taxon>Metazoa</taxon>
        <taxon>Ecdysozoa</taxon>
        <taxon>Arthropoda</taxon>
        <taxon>Chelicerata</taxon>
        <taxon>Arachnida</taxon>
        <taxon>Araneae</taxon>
        <taxon>Araneomorphae</taxon>
        <taxon>Entelegynae</taxon>
        <taxon>Araneoidea</taxon>
        <taxon>Nephilidae</taxon>
        <taxon>Nephila</taxon>
    </lineage>
</organism>
<name>A0A8X6MMA9_NEPPI</name>
<gene>
    <name evidence="2" type="ORF">NPIL_307481</name>
</gene>
<keyword evidence="3" id="KW-1185">Reference proteome</keyword>
<keyword evidence="1" id="KW-0812">Transmembrane</keyword>
<evidence type="ECO:0000256" key="1">
    <source>
        <dbReference type="SAM" id="Phobius"/>
    </source>
</evidence>
<reference evidence="2" key="1">
    <citation type="submission" date="2020-08" db="EMBL/GenBank/DDBJ databases">
        <title>Multicomponent nature underlies the extraordinary mechanical properties of spider dragline silk.</title>
        <authorList>
            <person name="Kono N."/>
            <person name="Nakamura H."/>
            <person name="Mori M."/>
            <person name="Yoshida Y."/>
            <person name="Ohtoshi R."/>
            <person name="Malay A.D."/>
            <person name="Moran D.A.P."/>
            <person name="Tomita M."/>
            <person name="Numata K."/>
            <person name="Arakawa K."/>
        </authorList>
    </citation>
    <scope>NUCLEOTIDE SEQUENCE</scope>
</reference>
<proteinExistence type="predicted"/>
<keyword evidence="1" id="KW-0472">Membrane</keyword>
<accession>A0A8X6MMA9</accession>
<dbReference type="EMBL" id="BMAW01094788">
    <property type="protein sequence ID" value="GFS67433.1"/>
    <property type="molecule type" value="Genomic_DNA"/>
</dbReference>
<keyword evidence="1" id="KW-1133">Transmembrane helix</keyword>
<protein>
    <submittedName>
        <fullName evidence="2">Uncharacterized protein</fullName>
    </submittedName>
</protein>